<organism evidence="10">
    <name type="scientific">Desmodus rotundus</name>
    <name type="common">Vampire bat</name>
    <dbReference type="NCBI Taxonomy" id="9430"/>
    <lineage>
        <taxon>Eukaryota</taxon>
        <taxon>Metazoa</taxon>
        <taxon>Chordata</taxon>
        <taxon>Craniata</taxon>
        <taxon>Vertebrata</taxon>
        <taxon>Euteleostomi</taxon>
        <taxon>Mammalia</taxon>
        <taxon>Eutheria</taxon>
        <taxon>Laurasiatheria</taxon>
        <taxon>Chiroptera</taxon>
        <taxon>Yangochiroptera</taxon>
        <taxon>Phyllostomidae</taxon>
        <taxon>Desmodontinae</taxon>
        <taxon>Desmodus</taxon>
    </lineage>
</organism>
<dbReference type="Pfam" id="PF01476">
    <property type="entry name" value="LysM"/>
    <property type="match status" value="1"/>
</dbReference>
<dbReference type="CDD" id="cd00118">
    <property type="entry name" value="LysM"/>
    <property type="match status" value="1"/>
</dbReference>
<reference evidence="10" key="1">
    <citation type="submission" date="2012-11" db="EMBL/GenBank/DDBJ databases">
        <title>The Vampirome: Transcriptome and Proteome Analysis of the Submandibular and Accessory Glands of the Vampire Bat and Vector of Human Rabies, Desmodus rotundus.</title>
        <authorList>
            <person name="Francischetti I.M.B."/>
            <person name="Assumpcao T.C.F."/>
            <person name="Ma D."/>
            <person name="Vicente E.C."/>
            <person name="Ribeiro J.M.C."/>
        </authorList>
    </citation>
    <scope>NUCLEOTIDE SEQUENCE</scope>
    <source>
        <tissue evidence="10">Salivary gland</tissue>
    </source>
</reference>
<dbReference type="InterPro" id="IPR018392">
    <property type="entry name" value="LysM"/>
</dbReference>
<evidence type="ECO:0000256" key="2">
    <source>
        <dbReference type="ARBA" id="ARBA00022692"/>
    </source>
</evidence>
<dbReference type="PANTHER" id="PTHR20932:SF7">
    <property type="entry name" value="AND PUTATIVE PEPTIDOGLYCAN-BINDING DOMAIN-CONTAINING PROTEIN 4-RELATED"/>
    <property type="match status" value="1"/>
</dbReference>
<feature type="compositionally biased region" description="Basic residues" evidence="7">
    <location>
        <begin position="46"/>
        <end position="64"/>
    </location>
</feature>
<evidence type="ECO:0000256" key="1">
    <source>
        <dbReference type="ARBA" id="ARBA00004167"/>
    </source>
</evidence>
<feature type="domain" description="LysM" evidence="9">
    <location>
        <begin position="74"/>
        <end position="118"/>
    </location>
</feature>
<evidence type="ECO:0000256" key="6">
    <source>
        <dbReference type="ARBA" id="ARBA00040995"/>
    </source>
</evidence>
<feature type="region of interest" description="Disordered" evidence="7">
    <location>
        <begin position="133"/>
        <end position="156"/>
    </location>
</feature>
<dbReference type="Gene3D" id="3.10.350.10">
    <property type="entry name" value="LysM domain"/>
    <property type="match status" value="1"/>
</dbReference>
<evidence type="ECO:0000256" key="3">
    <source>
        <dbReference type="ARBA" id="ARBA00022989"/>
    </source>
</evidence>
<sequence length="300" mass="32220">MRQKGVLTKTFQGPAMVCGTPSSQVYVFENGGGDSGDSSEEESHRVALRPRGKERQKKGAHHPAHPGAGDIVLLQRELAREDSLNKLALQYGCKVADIKKANNFIGEQDLYALKSIKIPVKNHGILTETHKELRPLPSPSSETRVTFEEQPDQDGAATSAAASPLADFFKGIDQNIDHAVRSEIFVKERYCEEPPEQPLLPAPPKMLADGADCGIRWWNAVCIMLLVGIVLPVFYLVYFKIQVTGEIPGSLNSTAVPNGSVAVSAVPGQAPKAAIPGAATPSLDSPLLDSPLRPTAWAGN</sequence>
<comment type="subcellular location">
    <subcellularLocation>
        <location evidence="1">Membrane</location>
        <topology evidence="1">Single-pass membrane protein</topology>
    </subcellularLocation>
</comment>
<proteinExistence type="evidence at transcript level"/>
<evidence type="ECO:0000256" key="5">
    <source>
        <dbReference type="ARBA" id="ARBA00023180"/>
    </source>
</evidence>
<dbReference type="PROSITE" id="PS51782">
    <property type="entry name" value="LYSM"/>
    <property type="match status" value="1"/>
</dbReference>
<dbReference type="SMART" id="SM00257">
    <property type="entry name" value="LysM"/>
    <property type="match status" value="1"/>
</dbReference>
<keyword evidence="4 8" id="KW-0472">Membrane</keyword>
<dbReference type="GO" id="GO:0016020">
    <property type="term" value="C:membrane"/>
    <property type="evidence" value="ECO:0007669"/>
    <property type="project" value="UniProtKB-SubCell"/>
</dbReference>
<dbReference type="InterPro" id="IPR036779">
    <property type="entry name" value="LysM_dom_sf"/>
</dbReference>
<dbReference type="AlphaFoldDB" id="K9IZN8"/>
<evidence type="ECO:0000256" key="4">
    <source>
        <dbReference type="ARBA" id="ARBA00023136"/>
    </source>
</evidence>
<evidence type="ECO:0000256" key="8">
    <source>
        <dbReference type="SAM" id="Phobius"/>
    </source>
</evidence>
<keyword evidence="3 8" id="KW-1133">Transmembrane helix</keyword>
<keyword evidence="5" id="KW-0325">Glycoprotein</keyword>
<protein>
    <recommendedName>
        <fullName evidence="6">LysM and putative peptidoglycan-binding domain-containing protein 4</fullName>
    </recommendedName>
</protein>
<dbReference type="PANTHER" id="PTHR20932">
    <property type="entry name" value="LYSM AND PUTATIVE PEPTIDOGLYCAN-BINDING DOMAIN-CONTAINING PROTEIN"/>
    <property type="match status" value="1"/>
</dbReference>
<keyword evidence="2 8" id="KW-0812">Transmembrane</keyword>
<evidence type="ECO:0000259" key="9">
    <source>
        <dbReference type="PROSITE" id="PS51782"/>
    </source>
</evidence>
<evidence type="ECO:0000313" key="10">
    <source>
        <dbReference type="EMBL" id="JAA46329.1"/>
    </source>
</evidence>
<accession>K9IZN8</accession>
<feature type="transmembrane region" description="Helical" evidence="8">
    <location>
        <begin position="217"/>
        <end position="238"/>
    </location>
</feature>
<dbReference type="EMBL" id="GABZ01007196">
    <property type="protein sequence ID" value="JAA46329.1"/>
    <property type="molecule type" value="mRNA"/>
</dbReference>
<name>K9IZN8_DESRO</name>
<feature type="region of interest" description="Disordered" evidence="7">
    <location>
        <begin position="28"/>
        <end position="68"/>
    </location>
</feature>
<dbReference type="InterPro" id="IPR045030">
    <property type="entry name" value="LYSM1-4"/>
</dbReference>
<evidence type="ECO:0000256" key="7">
    <source>
        <dbReference type="SAM" id="MobiDB-lite"/>
    </source>
</evidence>